<reference evidence="7" key="1">
    <citation type="journal article" date="2020" name="Stud. Mycol.">
        <title>101 Dothideomycetes genomes: a test case for predicting lifestyles and emergence of pathogens.</title>
        <authorList>
            <person name="Haridas S."/>
            <person name="Albert R."/>
            <person name="Binder M."/>
            <person name="Bloem J."/>
            <person name="Labutti K."/>
            <person name="Salamov A."/>
            <person name="Andreopoulos B."/>
            <person name="Baker S."/>
            <person name="Barry K."/>
            <person name="Bills G."/>
            <person name="Bluhm B."/>
            <person name="Cannon C."/>
            <person name="Castanera R."/>
            <person name="Culley D."/>
            <person name="Daum C."/>
            <person name="Ezra D."/>
            <person name="Gonzalez J."/>
            <person name="Henrissat B."/>
            <person name="Kuo A."/>
            <person name="Liang C."/>
            <person name="Lipzen A."/>
            <person name="Lutzoni F."/>
            <person name="Magnuson J."/>
            <person name="Mondo S."/>
            <person name="Nolan M."/>
            <person name="Ohm R."/>
            <person name="Pangilinan J."/>
            <person name="Park H.-J."/>
            <person name="Ramirez L."/>
            <person name="Alfaro M."/>
            <person name="Sun H."/>
            <person name="Tritt A."/>
            <person name="Yoshinaga Y."/>
            <person name="Zwiers L.-H."/>
            <person name="Turgeon B."/>
            <person name="Goodwin S."/>
            <person name="Spatafora J."/>
            <person name="Crous P."/>
            <person name="Grigoriev I."/>
        </authorList>
    </citation>
    <scope>NUCLEOTIDE SEQUENCE</scope>
    <source>
        <strain evidence="7">CBS 109.77</strain>
    </source>
</reference>
<evidence type="ECO:0000256" key="3">
    <source>
        <dbReference type="ARBA" id="ARBA00036406"/>
    </source>
</evidence>
<evidence type="ECO:0000256" key="5">
    <source>
        <dbReference type="SAM" id="SignalP"/>
    </source>
</evidence>
<evidence type="ECO:0000256" key="2">
    <source>
        <dbReference type="ARBA" id="ARBA00022801"/>
    </source>
</evidence>
<evidence type="ECO:0000259" key="6">
    <source>
        <dbReference type="PROSITE" id="PS50263"/>
    </source>
</evidence>
<dbReference type="InterPro" id="IPR044149">
    <property type="entry name" value="Nitrilases_CHs"/>
</dbReference>
<keyword evidence="8" id="KW-1185">Reference proteome</keyword>
<evidence type="ECO:0000313" key="7">
    <source>
        <dbReference type="EMBL" id="KAF2796733.1"/>
    </source>
</evidence>
<dbReference type="OrthoDB" id="10250282at2759"/>
<dbReference type="PANTHER" id="PTHR46044:SF14">
    <property type="entry name" value="ARYLACETONITRILASE"/>
    <property type="match status" value="1"/>
</dbReference>
<dbReference type="InterPro" id="IPR003010">
    <property type="entry name" value="C-N_Hydrolase"/>
</dbReference>
<dbReference type="EC" id="3.5.5.1" evidence="4"/>
<dbReference type="SUPFAM" id="SSF56317">
    <property type="entry name" value="Carbon-nitrogen hydrolase"/>
    <property type="match status" value="1"/>
</dbReference>
<dbReference type="GO" id="GO:0000257">
    <property type="term" value="F:nitrilase activity"/>
    <property type="evidence" value="ECO:0007669"/>
    <property type="project" value="UniProtKB-EC"/>
</dbReference>
<keyword evidence="5" id="KW-0732">Signal</keyword>
<accession>A0A6A6XKW2</accession>
<proteinExistence type="inferred from homology"/>
<keyword evidence="2" id="KW-0378">Hydrolase</keyword>
<organism evidence="7 8">
    <name type="scientific">Melanomma pulvis-pyrius CBS 109.77</name>
    <dbReference type="NCBI Taxonomy" id="1314802"/>
    <lineage>
        <taxon>Eukaryota</taxon>
        <taxon>Fungi</taxon>
        <taxon>Dikarya</taxon>
        <taxon>Ascomycota</taxon>
        <taxon>Pezizomycotina</taxon>
        <taxon>Dothideomycetes</taxon>
        <taxon>Pleosporomycetidae</taxon>
        <taxon>Pleosporales</taxon>
        <taxon>Melanommataceae</taxon>
        <taxon>Melanomma</taxon>
    </lineage>
</organism>
<dbReference type="EMBL" id="MU001823">
    <property type="protein sequence ID" value="KAF2796733.1"/>
    <property type="molecule type" value="Genomic_DNA"/>
</dbReference>
<feature type="domain" description="CN hydrolase" evidence="6">
    <location>
        <begin position="35"/>
        <end position="326"/>
    </location>
</feature>
<sequence>MRFFTLLAVLLDVVTASPGPGAYQYKTKTPDYNNLTVAIVRQEPAKWPMPLMNKNWTGVEFDLNATVAKGVHLIEHAASNGANLVVFPELWFPGYPKGMADNVTIAPWLNSYIENSLVVGSTQWNTLVGAATKNQVYVLLGFSHKDEGALYMAQALVSPDGTQFVRHKLRPSPGERGLWSDGRIEDLKVIATPYGRWGILECWEHFHPAMTFNTQAQAETLHLASWPYTPDEATKSAAYWESLEINLAAARIYAVNAQTPLVFASVGNARFLDSQGLDLTVVKASTSTTQQPLIYQSFNTTGLAATLPYTTDGEQSWGVLQEMLTGFPLYIPKVLGSFVHHNVFPIKGLLASI</sequence>
<dbReference type="Pfam" id="PF00795">
    <property type="entry name" value="CN_hydrolase"/>
    <property type="match status" value="1"/>
</dbReference>
<evidence type="ECO:0000313" key="8">
    <source>
        <dbReference type="Proteomes" id="UP000799757"/>
    </source>
</evidence>
<dbReference type="Proteomes" id="UP000799757">
    <property type="component" value="Unassembled WGS sequence"/>
</dbReference>
<evidence type="ECO:0000256" key="1">
    <source>
        <dbReference type="ARBA" id="ARBA00008129"/>
    </source>
</evidence>
<dbReference type="AlphaFoldDB" id="A0A6A6XKW2"/>
<feature type="chain" id="PRO_5025633808" description="nitrilase" evidence="5">
    <location>
        <begin position="17"/>
        <end position="353"/>
    </location>
</feature>
<dbReference type="PANTHER" id="PTHR46044">
    <property type="entry name" value="NITRILASE"/>
    <property type="match status" value="1"/>
</dbReference>
<dbReference type="InterPro" id="IPR036526">
    <property type="entry name" value="C-N_Hydrolase_sf"/>
</dbReference>
<evidence type="ECO:0000256" key="4">
    <source>
        <dbReference type="ARBA" id="ARBA00039045"/>
    </source>
</evidence>
<comment type="similarity">
    <text evidence="1">Belongs to the carbon-nitrogen hydrolase superfamily. Nitrilase family.</text>
</comment>
<name>A0A6A6XKW2_9PLEO</name>
<dbReference type="PROSITE" id="PS50263">
    <property type="entry name" value="CN_HYDROLASE"/>
    <property type="match status" value="1"/>
</dbReference>
<feature type="signal peptide" evidence="5">
    <location>
        <begin position="1"/>
        <end position="16"/>
    </location>
</feature>
<dbReference type="Gene3D" id="3.60.110.10">
    <property type="entry name" value="Carbon-nitrogen hydrolase"/>
    <property type="match status" value="1"/>
</dbReference>
<protein>
    <recommendedName>
        <fullName evidence="4">nitrilase</fullName>
        <ecNumber evidence="4">3.5.5.1</ecNumber>
    </recommendedName>
</protein>
<gene>
    <name evidence="7" type="ORF">K505DRAFT_347709</name>
</gene>
<comment type="catalytic activity">
    <reaction evidence="3">
        <text>a nitrile + 2 H2O = a carboxylate + NH4(+)</text>
        <dbReference type="Rhea" id="RHEA:21724"/>
        <dbReference type="ChEBI" id="CHEBI:15377"/>
        <dbReference type="ChEBI" id="CHEBI:18379"/>
        <dbReference type="ChEBI" id="CHEBI:28938"/>
        <dbReference type="ChEBI" id="CHEBI:29067"/>
        <dbReference type="EC" id="3.5.5.1"/>
    </reaction>
</comment>